<dbReference type="EMBL" id="CAMXCT030000741">
    <property type="protein sequence ID" value="CAL4770046.1"/>
    <property type="molecule type" value="Genomic_DNA"/>
</dbReference>
<keyword evidence="6" id="KW-1185">Reference proteome</keyword>
<evidence type="ECO:0000313" key="6">
    <source>
        <dbReference type="Proteomes" id="UP001152797"/>
    </source>
</evidence>
<dbReference type="EMBL" id="CAMXCT010000741">
    <property type="protein sequence ID" value="CAI3982734.1"/>
    <property type="molecule type" value="Genomic_DNA"/>
</dbReference>
<dbReference type="Pfam" id="PF07727">
    <property type="entry name" value="RVT_2"/>
    <property type="match status" value="2"/>
</dbReference>
<dbReference type="InterPro" id="IPR013103">
    <property type="entry name" value="RVT_2"/>
</dbReference>
<dbReference type="GO" id="GO:0008233">
    <property type="term" value="F:peptidase activity"/>
    <property type="evidence" value="ECO:0007669"/>
    <property type="project" value="UniProtKB-KW"/>
</dbReference>
<comment type="caution">
    <text evidence="3">The sequence shown here is derived from an EMBL/GenBank/DDBJ whole genome shotgun (WGS) entry which is preliminary data.</text>
</comment>
<evidence type="ECO:0000259" key="2">
    <source>
        <dbReference type="Pfam" id="PF07727"/>
    </source>
</evidence>
<dbReference type="EMBL" id="CAMXCT020000741">
    <property type="protein sequence ID" value="CAL1136109.1"/>
    <property type="molecule type" value="Genomic_DNA"/>
</dbReference>
<keyword evidence="5" id="KW-0378">Hydrolase</keyword>
<dbReference type="OrthoDB" id="439738at2759"/>
<dbReference type="GO" id="GO:0006508">
    <property type="term" value="P:proteolysis"/>
    <property type="evidence" value="ECO:0007669"/>
    <property type="project" value="UniProtKB-KW"/>
</dbReference>
<evidence type="ECO:0000313" key="4">
    <source>
        <dbReference type="EMBL" id="CAL1136109.1"/>
    </source>
</evidence>
<protein>
    <submittedName>
        <fullName evidence="5">Copia protein (Gag-int-pol protein) [Cleaved into: Copia VLP protein Copia protease ]</fullName>
    </submittedName>
</protein>
<accession>A0A9P1C097</accession>
<organism evidence="3">
    <name type="scientific">Cladocopium goreaui</name>
    <dbReference type="NCBI Taxonomy" id="2562237"/>
    <lineage>
        <taxon>Eukaryota</taxon>
        <taxon>Sar</taxon>
        <taxon>Alveolata</taxon>
        <taxon>Dinophyceae</taxon>
        <taxon>Suessiales</taxon>
        <taxon>Symbiodiniaceae</taxon>
        <taxon>Cladocopium</taxon>
    </lineage>
</organism>
<dbReference type="Proteomes" id="UP001152797">
    <property type="component" value="Unassembled WGS sequence"/>
</dbReference>
<gene>
    <name evidence="3" type="ORF">C1SCF055_LOCUS10399</name>
</gene>
<feature type="domain" description="Reverse transcriptase Ty1/copia-type" evidence="2">
    <location>
        <begin position="1397"/>
        <end position="1526"/>
    </location>
</feature>
<feature type="region of interest" description="Disordered" evidence="1">
    <location>
        <begin position="924"/>
        <end position="962"/>
    </location>
</feature>
<name>A0A9P1C097_9DINO</name>
<reference evidence="4" key="2">
    <citation type="submission" date="2024-04" db="EMBL/GenBank/DDBJ databases">
        <authorList>
            <person name="Chen Y."/>
            <person name="Shah S."/>
            <person name="Dougan E. K."/>
            <person name="Thang M."/>
            <person name="Chan C."/>
        </authorList>
    </citation>
    <scope>NUCLEOTIDE SEQUENCE [LARGE SCALE GENOMIC DNA]</scope>
</reference>
<proteinExistence type="predicted"/>
<feature type="domain" description="Reverse transcriptase Ty1/copia-type" evidence="2">
    <location>
        <begin position="337"/>
        <end position="541"/>
    </location>
</feature>
<reference evidence="3" key="1">
    <citation type="submission" date="2022-10" db="EMBL/GenBank/DDBJ databases">
        <authorList>
            <person name="Chen Y."/>
            <person name="Dougan E. K."/>
            <person name="Chan C."/>
            <person name="Rhodes N."/>
            <person name="Thang M."/>
        </authorList>
    </citation>
    <scope>NUCLEOTIDE SEQUENCE</scope>
</reference>
<evidence type="ECO:0000313" key="3">
    <source>
        <dbReference type="EMBL" id="CAI3982734.1"/>
    </source>
</evidence>
<feature type="non-terminal residue" evidence="3">
    <location>
        <position position="1632"/>
    </location>
</feature>
<sequence>MSLMQASRILLVRATEDESLRRGTCLPFRGADGRTPYERSARKPWRLKLPEFGEGIWYQPLKGEKEGSKLEPKFERGIFLGVQEGSAPKWIGTNEGVVRAWSVKRRPEAERWVVDDLNLYSWKLGCELANAVYSMAPDFEIADKDSEYEPSIAATEELALPAAEPERVQWQGPLPPVHRRLRQKTMVRENEEMDEPMAWTSGRSTCHVAEKRAYDEEIEEEPVSKRSRLEYLEIFELKVNNLLKAKQNKEIRFQELSKFNKECFCFSKAMKKEIENNLTIGAYEPLSLEESARVRQQHPLKVMESRYVMTAKPLEPMDVEPAQHAGLLLEGDTAEPRKAKVRHVMKGFSETGSEFLDSTTPQVTRDAAILVLQLIASFCWRLGFLDFTQAFHSGDAIQRLLFAEQPREGVPGLVPGQLLRLLKTCYGLTDDPYAWFNHIRRVLIEDLGYTQSKADPCVFFLFSDGNGGRKLHGVIGLATDDMIHGGDQYHYAKMNEIQQRYKLGKFQYDQGRFCGKDIKMDKDGSILINQAIFAKDKIADITINRERKKHRYSFCDEEEISQLRTLLGSLSWLAKETRPDLAGPVALLQQAMPTTRVKDLVEGNLLAQEARRHAESGIRVMPIKPKNLRVSIITDDWTKNDSIKNPKDVIWIGFTKFLKQPEGAFLKYENINEVFLQLLNTSSQGGMITMFYDADLETKEDPQMITIANWKSTRLKRKTVNTLSAECQSMVLGVGSVHWHRFLLLEALGHQLNSSQWEAQLAAIPYIAVTDSRSLYDCMNKLVCSYTQTEDKRTAIDIAILKDDLKKSGGHARDRWSWLSPWVLQNQMIGLPWQLKPPVEASKKVDVGGGIELAVEHVEPPKPEEVVVKEKRRIAEELGKTEEGKVRLELIKKREEEFIVKHHEREEERWKEQAAHLLVTSALAAGPGGPVEPSPDSGQPLDGATPGPDDNMGDRGDGGVEMPPMNIGALEVLCRRGGLKKVDEEFLGSLREASYLEALDLMADEEVAKVRMELQKGVAELYSPTRVTEYGERNGLLSGVAFDLTTCDEDGSPWDFRLPQQRQKAAAKIQEMRPELLVGSPMCGPFSNLQNFNRKTPEAEAALREKEEEGEQHLEFCAEQYEAQMDRGGYFLHEHPSTARSWKRPCIERTAARDDVFLVKADLCRYGLMSKDEWGEGPSRKTTSFLTNSEEMANELSLRCTNDSQAIGVWKEYRRNVKRAGGRRTAGPLHFPVVRRVILDVKNMVVLQDLKDAQNAPKDLWRFEIPKRCKEVQMIFYYVKKGHTYHRHVPLTDGRAKQAQVYPEGLVRSIVQGLLRQLKKPVAYACGVTMGPVNQENDIDFKLFDETADADWDTFVDRGKPLKTALVEAARAEELDFAKRYGVWDLVPTQECWDRTGAAPIGSRWIDINKGDEKSPAYRSRLVIQQVRHSGIEAIFAATPPLESIRFLLSLQRSGNKGWKVMFIDIRRAHWTAKILRLVYVRIPSDVCGADFCGMLNKAMYGCRDAAQCWEAEITDFFTSVGFETTYEADPRHVQILLKELGLTDAKTVTCPGVNKKEDETAALDRAMSSRRMSTPTQDDWANLKRLVRYLKGRPSSFDRCKKHGRRSGLQQIRIVELIREMGLRFETAEHI</sequence>
<evidence type="ECO:0000256" key="1">
    <source>
        <dbReference type="SAM" id="MobiDB-lite"/>
    </source>
</evidence>
<evidence type="ECO:0000313" key="5">
    <source>
        <dbReference type="EMBL" id="CAL4770046.1"/>
    </source>
</evidence>
<keyword evidence="5" id="KW-0645">Protease</keyword>